<dbReference type="PROSITE" id="PS00041">
    <property type="entry name" value="HTH_ARAC_FAMILY_1"/>
    <property type="match status" value="1"/>
</dbReference>
<dbReference type="InterPro" id="IPR002818">
    <property type="entry name" value="DJ-1/PfpI"/>
</dbReference>
<dbReference type="Gene3D" id="1.10.10.60">
    <property type="entry name" value="Homeodomain-like"/>
    <property type="match status" value="1"/>
</dbReference>
<dbReference type="GO" id="GO:0043565">
    <property type="term" value="F:sequence-specific DNA binding"/>
    <property type="evidence" value="ECO:0007669"/>
    <property type="project" value="InterPro"/>
</dbReference>
<dbReference type="RefSeq" id="WP_127767900.1">
    <property type="nucleotide sequence ID" value="NZ_SADE01000004.1"/>
</dbReference>
<dbReference type="Gene3D" id="3.40.50.880">
    <property type="match status" value="1"/>
</dbReference>
<gene>
    <name evidence="5" type="ORF">EOI86_22320</name>
</gene>
<evidence type="ECO:0000313" key="6">
    <source>
        <dbReference type="Proteomes" id="UP000287447"/>
    </source>
</evidence>
<dbReference type="InterPro" id="IPR052158">
    <property type="entry name" value="INH-QAR"/>
</dbReference>
<protein>
    <submittedName>
        <fullName evidence="5">GlxA family transcriptional regulator</fullName>
    </submittedName>
</protein>
<keyword evidence="1" id="KW-0805">Transcription regulation</keyword>
<evidence type="ECO:0000259" key="4">
    <source>
        <dbReference type="PROSITE" id="PS01124"/>
    </source>
</evidence>
<dbReference type="Pfam" id="PF01965">
    <property type="entry name" value="DJ-1_PfpI"/>
    <property type="match status" value="1"/>
</dbReference>
<dbReference type="OrthoDB" id="9793400at2"/>
<dbReference type="AlphaFoldDB" id="A0A437QHS9"/>
<name>A0A437QHS9_9PROT</name>
<proteinExistence type="predicted"/>
<evidence type="ECO:0000256" key="3">
    <source>
        <dbReference type="ARBA" id="ARBA00023163"/>
    </source>
</evidence>
<dbReference type="InterPro" id="IPR009057">
    <property type="entry name" value="Homeodomain-like_sf"/>
</dbReference>
<reference evidence="6" key="1">
    <citation type="submission" date="2019-01" db="EMBL/GenBank/DDBJ databases">
        <title>Gri0909 isolated from a small marine red alga.</title>
        <authorList>
            <person name="Kim J."/>
            <person name="Jeong S.E."/>
            <person name="Jeon C.O."/>
        </authorList>
    </citation>
    <scope>NUCLEOTIDE SEQUENCE [LARGE SCALE GENOMIC DNA]</scope>
    <source>
        <strain evidence="6">Gri0909</strain>
    </source>
</reference>
<dbReference type="SUPFAM" id="SSF46689">
    <property type="entry name" value="Homeodomain-like"/>
    <property type="match status" value="2"/>
</dbReference>
<keyword evidence="6" id="KW-1185">Reference proteome</keyword>
<dbReference type="EMBL" id="SADE01000004">
    <property type="protein sequence ID" value="RVU33870.1"/>
    <property type="molecule type" value="Genomic_DNA"/>
</dbReference>
<feature type="domain" description="HTH araC/xylS-type" evidence="4">
    <location>
        <begin position="223"/>
        <end position="321"/>
    </location>
</feature>
<dbReference type="SUPFAM" id="SSF52317">
    <property type="entry name" value="Class I glutamine amidotransferase-like"/>
    <property type="match status" value="1"/>
</dbReference>
<sequence>MTLFDALPEKLPQRFGFVLVEHFPLMGFASSLEPLRAVNLQTEKKVFDWVLLSEDGQPVVSSSGLTVVPDAAVGGDDFDAVVVVAGLHAESAHCPNTINWLRRIVRRGVTVIGVSAASYIFAKAGILDGRQATIHWEHADGFREDFPHLDISSELFEIDGPVVTCAGGTAAMDMMLHLIEQQLGHNVATRVTDWFLVKQIRQPHEDQRMDLRARIGVSHPKLLAAIGLMEENLEAPLNRNEIAAAVRLSTRQLERLFQKYLRSTPRKYYFSLRMHKAQLLLRQTTLPILEVALASGFVSASHFAKSYREFFGRNPRADRGHGK</sequence>
<dbReference type="SMART" id="SM00342">
    <property type="entry name" value="HTH_ARAC"/>
    <property type="match status" value="1"/>
</dbReference>
<dbReference type="InterPro" id="IPR018062">
    <property type="entry name" value="HTH_AraC-typ_CS"/>
</dbReference>
<dbReference type="PANTHER" id="PTHR43130:SF3">
    <property type="entry name" value="HTH-TYPE TRANSCRIPTIONAL REGULATOR RV1931C"/>
    <property type="match status" value="1"/>
</dbReference>
<dbReference type="InterPro" id="IPR018060">
    <property type="entry name" value="HTH_AraC"/>
</dbReference>
<evidence type="ECO:0000256" key="2">
    <source>
        <dbReference type="ARBA" id="ARBA00023125"/>
    </source>
</evidence>
<dbReference type="InterPro" id="IPR029062">
    <property type="entry name" value="Class_I_gatase-like"/>
</dbReference>
<keyword evidence="3" id="KW-0804">Transcription</keyword>
<accession>A0A437QHS9</accession>
<dbReference type="PANTHER" id="PTHR43130">
    <property type="entry name" value="ARAC-FAMILY TRANSCRIPTIONAL REGULATOR"/>
    <property type="match status" value="1"/>
</dbReference>
<evidence type="ECO:0000256" key="1">
    <source>
        <dbReference type="ARBA" id="ARBA00023015"/>
    </source>
</evidence>
<dbReference type="Pfam" id="PF12833">
    <property type="entry name" value="HTH_18"/>
    <property type="match status" value="1"/>
</dbReference>
<organism evidence="5 6">
    <name type="scientific">Hwanghaeella grinnelliae</name>
    <dbReference type="NCBI Taxonomy" id="2500179"/>
    <lineage>
        <taxon>Bacteria</taxon>
        <taxon>Pseudomonadati</taxon>
        <taxon>Pseudomonadota</taxon>
        <taxon>Alphaproteobacteria</taxon>
        <taxon>Rhodospirillales</taxon>
        <taxon>Rhodospirillaceae</taxon>
        <taxon>Hwanghaeella</taxon>
    </lineage>
</organism>
<dbReference type="GO" id="GO:0003700">
    <property type="term" value="F:DNA-binding transcription factor activity"/>
    <property type="evidence" value="ECO:0007669"/>
    <property type="project" value="InterPro"/>
</dbReference>
<dbReference type="CDD" id="cd03136">
    <property type="entry name" value="GATase1_AraC_ArgR_like"/>
    <property type="match status" value="1"/>
</dbReference>
<comment type="caution">
    <text evidence="5">The sequence shown here is derived from an EMBL/GenBank/DDBJ whole genome shotgun (WGS) entry which is preliminary data.</text>
</comment>
<keyword evidence="2" id="KW-0238">DNA-binding</keyword>
<evidence type="ECO:0000313" key="5">
    <source>
        <dbReference type="EMBL" id="RVU33870.1"/>
    </source>
</evidence>
<dbReference type="PROSITE" id="PS01124">
    <property type="entry name" value="HTH_ARAC_FAMILY_2"/>
    <property type="match status" value="1"/>
</dbReference>
<dbReference type="Proteomes" id="UP000287447">
    <property type="component" value="Unassembled WGS sequence"/>
</dbReference>